<accession>A0ABR7QZ96</accession>
<dbReference type="EMBL" id="JABURY010000018">
    <property type="protein sequence ID" value="MBC9131371.1"/>
    <property type="molecule type" value="Genomic_DNA"/>
</dbReference>
<keyword evidence="2" id="KW-1185">Reference proteome</keyword>
<evidence type="ECO:0000313" key="2">
    <source>
        <dbReference type="Proteomes" id="UP000651208"/>
    </source>
</evidence>
<reference evidence="1 2" key="1">
    <citation type="submission" date="2020-06" db="EMBL/GenBank/DDBJ databases">
        <title>Frischella cerana isolated from Apis cerana gut homogenate.</title>
        <authorList>
            <person name="Wolter L.A."/>
            <person name="Suenami S."/>
            <person name="Miyazaki R."/>
        </authorList>
    </citation>
    <scope>NUCLEOTIDE SEQUENCE [LARGE SCALE GENOMIC DNA]</scope>
    <source>
        <strain evidence="1 2">Ac13</strain>
    </source>
</reference>
<proteinExistence type="predicted"/>
<organism evidence="1 2">
    <name type="scientific">Frischella japonica</name>
    <dbReference type="NCBI Taxonomy" id="2741544"/>
    <lineage>
        <taxon>Bacteria</taxon>
        <taxon>Pseudomonadati</taxon>
        <taxon>Pseudomonadota</taxon>
        <taxon>Gammaproteobacteria</taxon>
        <taxon>Orbales</taxon>
        <taxon>Orbaceae</taxon>
        <taxon>Frischella</taxon>
    </lineage>
</organism>
<sequence>MSGPKVVRIVTLEEMMATSKGHLARLDQSIKQWQKAMDKLNETDEKFYETIIAKRKTFDQMLEEQRFSDIQRLVPIEITSLSDDIAQRRQLKVAAKSQQAIEEKQAKENIKALINLLNNKQVVRSDQFNNELQQAIKGKYQGNVNQLLTKAFNLLMPKNTKELSEKQQALLNRMVVDNTTQTFASWLEQQNIALQKDPYIQKIEHYLAELSLEQKEVYDVFIERLNNIEQELQPNRKKLLLDSIILDLAQAVNEAKERGVLQAQLELLIAELQQKTTEPLDFDFNKLDTMSVKELKILIDNCEHTLAQITEKTEAMYRQQVILQGLASLGYEVRHGMDTQWAKDGRLVLRNPSTPGYGIELAANAEVARMQVRAVKLTSENNQQRDSDIETLWCSDFTKLQQWLAKQGSELIIEKALPVGAVPLKSVISDEIDSLQKTTEHKTLSSKKI</sequence>
<dbReference type="Proteomes" id="UP000651208">
    <property type="component" value="Unassembled WGS sequence"/>
</dbReference>
<dbReference type="RefSeq" id="WP_187755819.1">
    <property type="nucleotide sequence ID" value="NZ_JABURY010000018.1"/>
</dbReference>
<protein>
    <submittedName>
        <fullName evidence="1">Uncharacterized protein</fullName>
    </submittedName>
</protein>
<name>A0ABR7QZ96_9GAMM</name>
<comment type="caution">
    <text evidence="1">The sequence shown here is derived from an EMBL/GenBank/DDBJ whole genome shotgun (WGS) entry which is preliminary data.</text>
</comment>
<evidence type="ECO:0000313" key="1">
    <source>
        <dbReference type="EMBL" id="MBC9131371.1"/>
    </source>
</evidence>
<gene>
    <name evidence="1" type="ORF">FcAc13_08625</name>
</gene>